<evidence type="ECO:0000259" key="1">
    <source>
        <dbReference type="Pfam" id="PF01841"/>
    </source>
</evidence>
<organism evidence="2 3">
    <name type="scientific">Longispora fulva</name>
    <dbReference type="NCBI Taxonomy" id="619741"/>
    <lineage>
        <taxon>Bacteria</taxon>
        <taxon>Bacillati</taxon>
        <taxon>Actinomycetota</taxon>
        <taxon>Actinomycetes</taxon>
        <taxon>Micromonosporales</taxon>
        <taxon>Micromonosporaceae</taxon>
        <taxon>Longispora</taxon>
    </lineage>
</organism>
<proteinExistence type="predicted"/>
<accession>A0A8J7KG49</accession>
<dbReference type="Pfam" id="PF01841">
    <property type="entry name" value="Transglut_core"/>
    <property type="match status" value="1"/>
</dbReference>
<sequence>MSELAYYRAQSVVTEPGPLEDLPGDPRALGLLVRDLLIHREGTAPFGYALPAERREEAETRYAADILAIVRGRNPAPLTAPRAPEERFAGTCRDFAVLFCAFLRHTGTPARVRCGYAAYLVAGFHADHWVTEYWQDGWRLADAEMLAPEMIEAFALRFDPMDVPREEFLVGGRAWRDCRDGRADPATFGVPDLNLTGWEMLGGSVVRDLAALNKVEVLPWDSWGAAEDEDPDLDLLDRAADLGAAGGPFAALHLLYLDSPGLRVPAEVVSYTTYGGERLVTLRG</sequence>
<dbReference type="AlphaFoldDB" id="A0A8J7KG49"/>
<dbReference type="SUPFAM" id="SSF54001">
    <property type="entry name" value="Cysteine proteinases"/>
    <property type="match status" value="1"/>
</dbReference>
<protein>
    <recommendedName>
        <fullName evidence="1">Transglutaminase-like domain-containing protein</fullName>
    </recommendedName>
</protein>
<reference evidence="2" key="1">
    <citation type="submission" date="2020-11" db="EMBL/GenBank/DDBJ databases">
        <title>Sequencing the genomes of 1000 actinobacteria strains.</title>
        <authorList>
            <person name="Klenk H.-P."/>
        </authorList>
    </citation>
    <scope>NUCLEOTIDE SEQUENCE</scope>
    <source>
        <strain evidence="2">DSM 45356</strain>
    </source>
</reference>
<evidence type="ECO:0000313" key="2">
    <source>
        <dbReference type="EMBL" id="MBG6136965.1"/>
    </source>
</evidence>
<dbReference type="InterPro" id="IPR038765">
    <property type="entry name" value="Papain-like_cys_pep_sf"/>
</dbReference>
<evidence type="ECO:0000313" key="3">
    <source>
        <dbReference type="Proteomes" id="UP000622552"/>
    </source>
</evidence>
<dbReference type="InterPro" id="IPR002931">
    <property type="entry name" value="Transglutaminase-like"/>
</dbReference>
<name>A0A8J7KG49_9ACTN</name>
<dbReference type="EMBL" id="JADOUF010000001">
    <property type="protein sequence ID" value="MBG6136965.1"/>
    <property type="molecule type" value="Genomic_DNA"/>
</dbReference>
<keyword evidence="3" id="KW-1185">Reference proteome</keyword>
<feature type="domain" description="Transglutaminase-like" evidence="1">
    <location>
        <begin position="89"/>
        <end position="143"/>
    </location>
</feature>
<gene>
    <name evidence="2" type="ORF">IW245_003159</name>
</gene>
<comment type="caution">
    <text evidence="2">The sequence shown here is derived from an EMBL/GenBank/DDBJ whole genome shotgun (WGS) entry which is preliminary data.</text>
</comment>
<dbReference type="Proteomes" id="UP000622552">
    <property type="component" value="Unassembled WGS sequence"/>
</dbReference>
<dbReference type="RefSeq" id="WP_197003879.1">
    <property type="nucleotide sequence ID" value="NZ_BONS01000022.1"/>
</dbReference>
<dbReference type="Gene3D" id="3.10.620.30">
    <property type="match status" value="1"/>
</dbReference>